<reference evidence="1" key="1">
    <citation type="journal article" date="2020" name="Stud. Mycol.">
        <title>101 Dothideomycetes genomes: a test case for predicting lifestyles and emergence of pathogens.</title>
        <authorList>
            <person name="Haridas S."/>
            <person name="Albert R."/>
            <person name="Binder M."/>
            <person name="Bloem J."/>
            <person name="Labutti K."/>
            <person name="Salamov A."/>
            <person name="Andreopoulos B."/>
            <person name="Baker S."/>
            <person name="Barry K."/>
            <person name="Bills G."/>
            <person name="Bluhm B."/>
            <person name="Cannon C."/>
            <person name="Castanera R."/>
            <person name="Culley D."/>
            <person name="Daum C."/>
            <person name="Ezra D."/>
            <person name="Gonzalez J."/>
            <person name="Henrissat B."/>
            <person name="Kuo A."/>
            <person name="Liang C."/>
            <person name="Lipzen A."/>
            <person name="Lutzoni F."/>
            <person name="Magnuson J."/>
            <person name="Mondo S."/>
            <person name="Nolan M."/>
            <person name="Ohm R."/>
            <person name="Pangilinan J."/>
            <person name="Park H.-J."/>
            <person name="Ramirez L."/>
            <person name="Alfaro M."/>
            <person name="Sun H."/>
            <person name="Tritt A."/>
            <person name="Yoshinaga Y."/>
            <person name="Zwiers L.-H."/>
            <person name="Turgeon B."/>
            <person name="Goodwin S."/>
            <person name="Spatafora J."/>
            <person name="Crous P."/>
            <person name="Grigoriev I."/>
        </authorList>
    </citation>
    <scope>NUCLEOTIDE SEQUENCE</scope>
    <source>
        <strain evidence="1">CBS 121410</strain>
    </source>
</reference>
<dbReference type="AlphaFoldDB" id="A0A9P4LWJ0"/>
<accession>A0A9P4LWJ0</accession>
<organism evidence="1 2">
    <name type="scientific">Saccharata proteae CBS 121410</name>
    <dbReference type="NCBI Taxonomy" id="1314787"/>
    <lineage>
        <taxon>Eukaryota</taxon>
        <taxon>Fungi</taxon>
        <taxon>Dikarya</taxon>
        <taxon>Ascomycota</taxon>
        <taxon>Pezizomycotina</taxon>
        <taxon>Dothideomycetes</taxon>
        <taxon>Dothideomycetes incertae sedis</taxon>
        <taxon>Botryosphaeriales</taxon>
        <taxon>Saccharataceae</taxon>
        <taxon>Saccharata</taxon>
    </lineage>
</organism>
<sequence length="205" mass="23349">MSSQATLQGLPEELISQIALDPDQTSFSALRLSSKLLEQNSEYTCGTRFFKHYDLILSDSTMRVVRDMSVLPNLSSLQVLSLTDVRCTQSSFEELLRLTSVILIDAEYRETNLTMIRDNMNLVTIESWQLIMGENDEAVYELPHEYIRMEDLHEANETDDISQDWVKASGTLDDGTIPNELHRKGILNVKECLDLMVSGIEYKHA</sequence>
<name>A0A9P4LWJ0_9PEZI</name>
<dbReference type="Proteomes" id="UP000799776">
    <property type="component" value="Unassembled WGS sequence"/>
</dbReference>
<gene>
    <name evidence="1" type="ORF">K490DRAFT_55964</name>
</gene>
<dbReference type="EMBL" id="ML978716">
    <property type="protein sequence ID" value="KAF2088560.1"/>
    <property type="molecule type" value="Genomic_DNA"/>
</dbReference>
<evidence type="ECO:0000313" key="2">
    <source>
        <dbReference type="Proteomes" id="UP000799776"/>
    </source>
</evidence>
<proteinExistence type="predicted"/>
<comment type="caution">
    <text evidence="1">The sequence shown here is derived from an EMBL/GenBank/DDBJ whole genome shotgun (WGS) entry which is preliminary data.</text>
</comment>
<protein>
    <submittedName>
        <fullName evidence="1">Uncharacterized protein</fullName>
    </submittedName>
</protein>
<keyword evidence="2" id="KW-1185">Reference proteome</keyword>
<evidence type="ECO:0000313" key="1">
    <source>
        <dbReference type="EMBL" id="KAF2088560.1"/>
    </source>
</evidence>